<comment type="caution">
    <text evidence="2">The sequence shown here is derived from an EMBL/GenBank/DDBJ whole genome shotgun (WGS) entry which is preliminary data.</text>
</comment>
<dbReference type="EMBL" id="VDCI01000014">
    <property type="protein sequence ID" value="TNJ34082.1"/>
    <property type="molecule type" value="Genomic_DNA"/>
</dbReference>
<evidence type="ECO:0000313" key="3">
    <source>
        <dbReference type="Proteomes" id="UP000309544"/>
    </source>
</evidence>
<dbReference type="GO" id="GO:0000731">
    <property type="term" value="P:DNA synthesis involved in DNA repair"/>
    <property type="evidence" value="ECO:0007669"/>
    <property type="project" value="TreeGrafter"/>
</dbReference>
<dbReference type="GO" id="GO:0006302">
    <property type="term" value="P:double-strand break repair"/>
    <property type="evidence" value="ECO:0007669"/>
    <property type="project" value="TreeGrafter"/>
</dbReference>
<dbReference type="AlphaFoldDB" id="A0A5C4RSX5"/>
<dbReference type="CDD" id="cd16387">
    <property type="entry name" value="ParB_N_Srx"/>
    <property type="match status" value="1"/>
</dbReference>
<dbReference type="PANTHER" id="PTHR32182:SF22">
    <property type="entry name" value="ATP-DEPENDENT ENDONUCLEASE, OLD FAMILY-RELATED"/>
    <property type="match status" value="1"/>
</dbReference>
<evidence type="ECO:0000259" key="1">
    <source>
        <dbReference type="Pfam" id="PF13304"/>
    </source>
</evidence>
<dbReference type="InterPro" id="IPR027417">
    <property type="entry name" value="P-loop_NTPase"/>
</dbReference>
<dbReference type="RefSeq" id="WP_139627000.1">
    <property type="nucleotide sequence ID" value="NZ_VDCI01000014.1"/>
</dbReference>
<dbReference type="SUPFAM" id="SSF52540">
    <property type="entry name" value="P-loop containing nucleoside triphosphate hydrolases"/>
    <property type="match status" value="1"/>
</dbReference>
<reference evidence="2 3" key="1">
    <citation type="submission" date="2019-05" db="EMBL/GenBank/DDBJ databases">
        <title>Draft Whole-Genome sequence of the green sulfur bacterium Prosthecochloris vibrioformis DSM 260.</title>
        <authorList>
            <person name="Meyer T.E."/>
            <person name="Kyndt J.A."/>
        </authorList>
    </citation>
    <scope>NUCLEOTIDE SEQUENCE [LARGE SCALE GENOMIC DNA]</scope>
    <source>
        <strain evidence="2 3">DSM 260</strain>
    </source>
</reference>
<dbReference type="InterPro" id="IPR003959">
    <property type="entry name" value="ATPase_AAA_core"/>
</dbReference>
<dbReference type="Gene3D" id="3.90.1530.10">
    <property type="entry name" value="Conserved hypothetical protein from pyrococcus furiosus pfu- 392566-001, ParB domain"/>
    <property type="match status" value="1"/>
</dbReference>
<feature type="domain" description="ATPase AAA-type core" evidence="1">
    <location>
        <begin position="409"/>
        <end position="668"/>
    </location>
</feature>
<dbReference type="PANTHER" id="PTHR32182">
    <property type="entry name" value="DNA REPLICATION AND REPAIR PROTEIN RECF"/>
    <property type="match status" value="1"/>
</dbReference>
<gene>
    <name evidence="2" type="ORF">FGF68_10425</name>
</gene>
<proteinExistence type="predicted"/>
<dbReference type="Gene3D" id="3.40.50.300">
    <property type="entry name" value="P-loop containing nucleotide triphosphate hydrolases"/>
    <property type="match status" value="2"/>
</dbReference>
<dbReference type="GO" id="GO:0016887">
    <property type="term" value="F:ATP hydrolysis activity"/>
    <property type="evidence" value="ECO:0007669"/>
    <property type="project" value="InterPro"/>
</dbReference>
<dbReference type="Pfam" id="PF13304">
    <property type="entry name" value="AAA_21"/>
    <property type="match status" value="1"/>
</dbReference>
<dbReference type="SUPFAM" id="SSF110849">
    <property type="entry name" value="ParB/Sulfiredoxin"/>
    <property type="match status" value="1"/>
</dbReference>
<protein>
    <recommendedName>
        <fullName evidence="1">ATPase AAA-type core domain-containing protein</fullName>
    </recommendedName>
</protein>
<dbReference type="GO" id="GO:0005524">
    <property type="term" value="F:ATP binding"/>
    <property type="evidence" value="ECO:0007669"/>
    <property type="project" value="InterPro"/>
</dbReference>
<sequence>MSNENKQPGTNTRKFSLKNLYLDPNNFRLIHEADQVNVPDEQVKEKDVANRTYRLIVGEKNQNVQDLVESFKSNGYLPVDQIQVRELTDGGYVVIEGNRRVAALKYLSNEYEQKSIDLGKLDKSIFSKLPIVLYEDSDKVHHLTLMALKHISGNRKWGEWNQAKLLETLIDEHKISEDDVCKRVGISKTELRRSIRALALTNQYQESDYGDQFNETMFPIFREAARNTVLKEWLGWDDATNYANNSENRELFFSWLSREPVEDDTESDYSGKNGNYQEPAISKRDDIVTLSKIIRDPGALDKLREYRNLNEAYRTSDLIFKERIKDAIASVSSDVATLGQLAISPEQTPQLEEALGKLRGIVEKARSSNLQGVEQTSVFYDRIDCHFSSVKVTAYRCLNGLEVNKISRINLFAGLNNSGKTSFLEALYLLCKQNDFNGVIDVLRRRGKIPEDHIPPRWLTDQLTETITVEGVFDNKNCSVEIRPFIEESSFLDRTRYLKSIEISTQFEQHRLEALTRIYQGRDRDTQADTIKLLCKVVFSSPFFFNEPHHYTAFYHKSVQSKLLPKIFRFIQEKVVSTVKDIRLVDEFQRFLVDDDDFESSMDLTSYGEGLQRIFFTSLLFASAENGVVLIDEFENAIHADLIETFAPFLHALAQEFNVQVFLTSHSKECIDSFVKTIPKDEVSDFAFHALVREENGVIAIREFDGKEFSQLIKSGDVDLRRAK</sequence>
<accession>A0A5C4RSX5</accession>
<name>A0A5C4RSX5_PROVB</name>
<dbReference type="Proteomes" id="UP000309544">
    <property type="component" value="Unassembled WGS sequence"/>
</dbReference>
<organism evidence="2 3">
    <name type="scientific">Prosthecochloris vibrioformis</name>
    <name type="common">Chlorobium vibrioforme</name>
    <dbReference type="NCBI Taxonomy" id="1098"/>
    <lineage>
        <taxon>Bacteria</taxon>
        <taxon>Pseudomonadati</taxon>
        <taxon>Chlorobiota</taxon>
        <taxon>Chlorobiia</taxon>
        <taxon>Chlorobiales</taxon>
        <taxon>Chlorobiaceae</taxon>
        <taxon>Prosthecochloris</taxon>
    </lineage>
</organism>
<evidence type="ECO:0000313" key="2">
    <source>
        <dbReference type="EMBL" id="TNJ34082.1"/>
    </source>
</evidence>
<dbReference type="InterPro" id="IPR036086">
    <property type="entry name" value="ParB/Sulfiredoxin_sf"/>
</dbReference>
<keyword evidence="3" id="KW-1185">Reference proteome</keyword>